<keyword evidence="3" id="KW-1185">Reference proteome</keyword>
<dbReference type="Proteomes" id="UP000738325">
    <property type="component" value="Unassembled WGS sequence"/>
</dbReference>
<feature type="region of interest" description="Disordered" evidence="1">
    <location>
        <begin position="70"/>
        <end position="97"/>
    </location>
</feature>
<name>A0A9P6RBK0_9FUNG</name>
<gene>
    <name evidence="2" type="ORF">BGZ99_006773</name>
</gene>
<evidence type="ECO:0008006" key="4">
    <source>
        <dbReference type="Google" id="ProtNLM"/>
    </source>
</evidence>
<feature type="compositionally biased region" description="Polar residues" evidence="1">
    <location>
        <begin position="70"/>
        <end position="84"/>
    </location>
</feature>
<organism evidence="2 3">
    <name type="scientific">Dissophora globulifera</name>
    <dbReference type="NCBI Taxonomy" id="979702"/>
    <lineage>
        <taxon>Eukaryota</taxon>
        <taxon>Fungi</taxon>
        <taxon>Fungi incertae sedis</taxon>
        <taxon>Mucoromycota</taxon>
        <taxon>Mortierellomycotina</taxon>
        <taxon>Mortierellomycetes</taxon>
        <taxon>Mortierellales</taxon>
        <taxon>Mortierellaceae</taxon>
        <taxon>Dissophora</taxon>
    </lineage>
</organism>
<dbReference type="PANTHER" id="PTHR40460">
    <property type="entry name" value="CHROMOSOME 1, WHOLE GENOME SHOTGUN SEQUENCE"/>
    <property type="match status" value="1"/>
</dbReference>
<sequence length="97" mass="9858">MSNIPAKVTNTANAYMGSAKETLGNAIGNPTMAGEGASQRVQAETAQKAADAKVHAEGLANTVQGNMQNTVGSAIGNPTMQAEGQANMAKGDVQRKL</sequence>
<dbReference type="AlphaFoldDB" id="A0A9P6RBK0"/>
<reference evidence="2" key="1">
    <citation type="journal article" date="2020" name="Fungal Divers.">
        <title>Resolving the Mortierellaceae phylogeny through synthesis of multi-gene phylogenetics and phylogenomics.</title>
        <authorList>
            <person name="Vandepol N."/>
            <person name="Liber J."/>
            <person name="Desiro A."/>
            <person name="Na H."/>
            <person name="Kennedy M."/>
            <person name="Barry K."/>
            <person name="Grigoriev I.V."/>
            <person name="Miller A.N."/>
            <person name="O'Donnell K."/>
            <person name="Stajich J.E."/>
            <person name="Bonito G."/>
        </authorList>
    </citation>
    <scope>NUCLEOTIDE SEQUENCE</scope>
    <source>
        <strain evidence="2">REB-010B</strain>
    </source>
</reference>
<proteinExistence type="predicted"/>
<accession>A0A9P6RBK0</accession>
<dbReference type="OrthoDB" id="9999611at2759"/>
<comment type="caution">
    <text evidence="2">The sequence shown here is derived from an EMBL/GenBank/DDBJ whole genome shotgun (WGS) entry which is preliminary data.</text>
</comment>
<evidence type="ECO:0000256" key="1">
    <source>
        <dbReference type="SAM" id="MobiDB-lite"/>
    </source>
</evidence>
<dbReference type="PANTHER" id="PTHR40460:SF1">
    <property type="entry name" value="CSBD-LIKE DOMAIN-CONTAINING PROTEIN"/>
    <property type="match status" value="1"/>
</dbReference>
<dbReference type="EMBL" id="JAAAIP010000469">
    <property type="protein sequence ID" value="KAG0316611.1"/>
    <property type="molecule type" value="Genomic_DNA"/>
</dbReference>
<evidence type="ECO:0000313" key="2">
    <source>
        <dbReference type="EMBL" id="KAG0316611.1"/>
    </source>
</evidence>
<protein>
    <recommendedName>
        <fullName evidence="4">CsbD-like domain-containing protein</fullName>
    </recommendedName>
</protein>
<feature type="region of interest" description="Disordered" evidence="1">
    <location>
        <begin position="22"/>
        <end position="49"/>
    </location>
</feature>
<evidence type="ECO:0000313" key="3">
    <source>
        <dbReference type="Proteomes" id="UP000738325"/>
    </source>
</evidence>